<protein>
    <submittedName>
        <fullName evidence="1">Uncharacterized protein</fullName>
    </submittedName>
</protein>
<proteinExistence type="predicted"/>
<sequence length="29" mass="3412">MGSDLHQSSYPFPTLHFPQSRRHLISFQP</sequence>
<dbReference type="AlphaFoldDB" id="A0A0A9BMZ8"/>
<organism evidence="1">
    <name type="scientific">Arundo donax</name>
    <name type="common">Giant reed</name>
    <name type="synonym">Donax arundinaceus</name>
    <dbReference type="NCBI Taxonomy" id="35708"/>
    <lineage>
        <taxon>Eukaryota</taxon>
        <taxon>Viridiplantae</taxon>
        <taxon>Streptophyta</taxon>
        <taxon>Embryophyta</taxon>
        <taxon>Tracheophyta</taxon>
        <taxon>Spermatophyta</taxon>
        <taxon>Magnoliopsida</taxon>
        <taxon>Liliopsida</taxon>
        <taxon>Poales</taxon>
        <taxon>Poaceae</taxon>
        <taxon>PACMAD clade</taxon>
        <taxon>Arundinoideae</taxon>
        <taxon>Arundineae</taxon>
        <taxon>Arundo</taxon>
    </lineage>
</organism>
<dbReference type="EMBL" id="GBRH01233149">
    <property type="protein sequence ID" value="JAD64746.1"/>
    <property type="molecule type" value="Transcribed_RNA"/>
</dbReference>
<reference evidence="1" key="2">
    <citation type="journal article" date="2015" name="Data Brief">
        <title>Shoot transcriptome of the giant reed, Arundo donax.</title>
        <authorList>
            <person name="Barrero R.A."/>
            <person name="Guerrero F.D."/>
            <person name="Moolhuijzen P."/>
            <person name="Goolsby J.A."/>
            <person name="Tidwell J."/>
            <person name="Bellgard S.E."/>
            <person name="Bellgard M.I."/>
        </authorList>
    </citation>
    <scope>NUCLEOTIDE SEQUENCE</scope>
    <source>
        <tissue evidence="1">Shoot tissue taken approximately 20 cm above the soil surface</tissue>
    </source>
</reference>
<name>A0A0A9BMZ8_ARUDO</name>
<reference evidence="1" key="1">
    <citation type="submission" date="2014-09" db="EMBL/GenBank/DDBJ databases">
        <authorList>
            <person name="Magalhaes I.L.F."/>
            <person name="Oliveira U."/>
            <person name="Santos F.R."/>
            <person name="Vidigal T.H.D.A."/>
            <person name="Brescovit A.D."/>
            <person name="Santos A.J."/>
        </authorList>
    </citation>
    <scope>NUCLEOTIDE SEQUENCE</scope>
    <source>
        <tissue evidence="1">Shoot tissue taken approximately 20 cm above the soil surface</tissue>
    </source>
</reference>
<accession>A0A0A9BMZ8</accession>
<evidence type="ECO:0000313" key="1">
    <source>
        <dbReference type="EMBL" id="JAD64746.1"/>
    </source>
</evidence>